<dbReference type="AlphaFoldDB" id="A0AAN8T9Z3"/>
<keyword evidence="3" id="KW-1185">Reference proteome</keyword>
<evidence type="ECO:0000313" key="3">
    <source>
        <dbReference type="Proteomes" id="UP001371456"/>
    </source>
</evidence>
<evidence type="ECO:0000313" key="2">
    <source>
        <dbReference type="EMBL" id="KAK6784235.1"/>
    </source>
</evidence>
<keyword evidence="1" id="KW-1133">Transmembrane helix</keyword>
<accession>A0AAN8T9Z3</accession>
<gene>
    <name evidence="2" type="ORF">RDI58_017689</name>
</gene>
<protein>
    <submittedName>
        <fullName evidence="2">Uncharacterized protein</fullName>
    </submittedName>
</protein>
<evidence type="ECO:0000256" key="1">
    <source>
        <dbReference type="SAM" id="Phobius"/>
    </source>
</evidence>
<keyword evidence="1" id="KW-0812">Transmembrane</keyword>
<feature type="transmembrane region" description="Helical" evidence="1">
    <location>
        <begin position="24"/>
        <end position="44"/>
    </location>
</feature>
<sequence length="111" mass="13150">MYSSHGLLSVKTNIPQNQLSYFQIYYEASIMILNALTMFIIYYICLKAFTMFNLLLHSMISIMSSYDYVLRFHAIPRTWYIPSTNTYLCLHYFTNVRCDDSSPTVRDHYSL</sequence>
<reference evidence="2 3" key="1">
    <citation type="submission" date="2024-02" db="EMBL/GenBank/DDBJ databases">
        <title>de novo genome assembly of Solanum bulbocastanum strain 11H21.</title>
        <authorList>
            <person name="Hosaka A.J."/>
        </authorList>
    </citation>
    <scope>NUCLEOTIDE SEQUENCE [LARGE SCALE GENOMIC DNA]</scope>
    <source>
        <tissue evidence="2">Young leaves</tissue>
    </source>
</reference>
<proteinExistence type="predicted"/>
<comment type="caution">
    <text evidence="2">The sequence shown here is derived from an EMBL/GenBank/DDBJ whole genome shotgun (WGS) entry which is preliminary data.</text>
</comment>
<dbReference type="Proteomes" id="UP001371456">
    <property type="component" value="Unassembled WGS sequence"/>
</dbReference>
<dbReference type="EMBL" id="JBANQN010000007">
    <property type="protein sequence ID" value="KAK6784235.1"/>
    <property type="molecule type" value="Genomic_DNA"/>
</dbReference>
<keyword evidence="1" id="KW-0472">Membrane</keyword>
<organism evidence="2 3">
    <name type="scientific">Solanum bulbocastanum</name>
    <name type="common">Wild potato</name>
    <dbReference type="NCBI Taxonomy" id="147425"/>
    <lineage>
        <taxon>Eukaryota</taxon>
        <taxon>Viridiplantae</taxon>
        <taxon>Streptophyta</taxon>
        <taxon>Embryophyta</taxon>
        <taxon>Tracheophyta</taxon>
        <taxon>Spermatophyta</taxon>
        <taxon>Magnoliopsida</taxon>
        <taxon>eudicotyledons</taxon>
        <taxon>Gunneridae</taxon>
        <taxon>Pentapetalae</taxon>
        <taxon>asterids</taxon>
        <taxon>lamiids</taxon>
        <taxon>Solanales</taxon>
        <taxon>Solanaceae</taxon>
        <taxon>Solanoideae</taxon>
        <taxon>Solaneae</taxon>
        <taxon>Solanum</taxon>
    </lineage>
</organism>
<name>A0AAN8T9Z3_SOLBU</name>